<comment type="caution">
    <text evidence="6">The sequence shown here is derived from an EMBL/GenBank/DDBJ whole genome shotgun (WGS) entry which is preliminary data.</text>
</comment>
<dbReference type="Proteomes" id="UP000239430">
    <property type="component" value="Unassembled WGS sequence"/>
</dbReference>
<evidence type="ECO:0000256" key="2">
    <source>
        <dbReference type="ARBA" id="ARBA00023004"/>
    </source>
</evidence>
<sequence length="389" mass="39881">MNFLFKSLAAAAGKGQVAPGEEITINVDLILGHDGSAGKVLAVWPEGERVAYPERVVFTLDHTLPAPTVASRQLHQEMKAFARREGIHLFGRGEGVLHQVVAERFTPRAGMIIAGADGHVATAGAFGAIAFSLTPAELVPVLLTGQLQLTVPEVVIVTVEGNLPLGVSSRDLGLELLRRLGGGALKNKALLLQGEGVWQLSPSGRMSVCNLIGEMDGLTGLIVPPGEGVAVADLTIDAAAVESLVACPPAPANVHPLREMTGLPLTQVLVGGCGSGRLEDMEELAVGLGGKPVHQDITLLVVPASRAVLEEMEARGLGKDLREQGAIILPPGCGPCPGQHAGLLAPGDRALAATVRNTTGRMGSPEAEIYLASPRSAGLAAAAGAIAGG</sequence>
<evidence type="ECO:0000313" key="6">
    <source>
        <dbReference type="EMBL" id="PRR69947.1"/>
    </source>
</evidence>
<dbReference type="GO" id="GO:0043436">
    <property type="term" value="P:oxoacid metabolic process"/>
    <property type="evidence" value="ECO:0007669"/>
    <property type="project" value="UniProtKB-ARBA"/>
</dbReference>
<dbReference type="InterPro" id="IPR036008">
    <property type="entry name" value="Aconitase_4Fe-4S_dom"/>
</dbReference>
<accession>A0A9X7J1K4</accession>
<organism evidence="6 7">
    <name type="scientific">Neomoorella stamsii</name>
    <dbReference type="NCBI Taxonomy" id="1266720"/>
    <lineage>
        <taxon>Bacteria</taxon>
        <taxon>Bacillati</taxon>
        <taxon>Bacillota</taxon>
        <taxon>Clostridia</taxon>
        <taxon>Neomoorellales</taxon>
        <taxon>Neomoorellaceae</taxon>
        <taxon>Neomoorella</taxon>
    </lineage>
</organism>
<dbReference type="InterPro" id="IPR050067">
    <property type="entry name" value="IPM_dehydratase_rel_enz"/>
</dbReference>
<dbReference type="Gene3D" id="3.30.499.10">
    <property type="entry name" value="Aconitase, domain 3"/>
    <property type="match status" value="2"/>
</dbReference>
<gene>
    <name evidence="6" type="primary">hacA</name>
    <name evidence="6" type="ORF">MOST_28240</name>
</gene>
<name>A0A9X7J1K4_9FIRM</name>
<dbReference type="SUPFAM" id="SSF53732">
    <property type="entry name" value="Aconitase iron-sulfur domain"/>
    <property type="match status" value="1"/>
</dbReference>
<dbReference type="PANTHER" id="PTHR43822:SF2">
    <property type="entry name" value="HOMOACONITASE, MITOCHONDRIAL"/>
    <property type="match status" value="1"/>
</dbReference>
<keyword evidence="2" id="KW-0408">Iron</keyword>
<reference evidence="6 7" key="1">
    <citation type="submission" date="2018-03" db="EMBL/GenBank/DDBJ databases">
        <title>Genome sequence of Moorella stamsii DSM 26217.</title>
        <authorList>
            <person name="Poehlein A."/>
            <person name="Daniel R."/>
        </authorList>
    </citation>
    <scope>NUCLEOTIDE SEQUENCE [LARGE SCALE GENOMIC DNA]</scope>
    <source>
        <strain evidence="7">DSM 26217</strain>
    </source>
</reference>
<proteinExistence type="predicted"/>
<feature type="domain" description="Aconitase/3-isopropylmalate dehydratase large subunit alpha/beta/alpha" evidence="5">
    <location>
        <begin position="258"/>
        <end position="384"/>
    </location>
</feature>
<evidence type="ECO:0000256" key="1">
    <source>
        <dbReference type="ARBA" id="ARBA00022723"/>
    </source>
</evidence>
<dbReference type="EC" id="4.2.1.36" evidence="6"/>
<dbReference type="InterPro" id="IPR015931">
    <property type="entry name" value="Acnase/IPM_dHydase_lsu_aba_1/3"/>
</dbReference>
<dbReference type="GO" id="GO:0051536">
    <property type="term" value="F:iron-sulfur cluster binding"/>
    <property type="evidence" value="ECO:0007669"/>
    <property type="project" value="UniProtKB-KW"/>
</dbReference>
<keyword evidence="4 6" id="KW-0456">Lyase</keyword>
<keyword evidence="1" id="KW-0479">Metal-binding</keyword>
<evidence type="ECO:0000313" key="7">
    <source>
        <dbReference type="Proteomes" id="UP000239430"/>
    </source>
</evidence>
<dbReference type="InterPro" id="IPR001030">
    <property type="entry name" value="Acoase/IPM_deHydtase_lsu_aba"/>
</dbReference>
<dbReference type="PANTHER" id="PTHR43822">
    <property type="entry name" value="HOMOACONITASE, MITOCHONDRIAL-RELATED"/>
    <property type="match status" value="1"/>
</dbReference>
<protein>
    <submittedName>
        <fullName evidence="6">Homoaconitase large subunit</fullName>
        <ecNumber evidence="6">4.2.1.36</ecNumber>
    </submittedName>
</protein>
<keyword evidence="7" id="KW-1185">Reference proteome</keyword>
<evidence type="ECO:0000256" key="3">
    <source>
        <dbReference type="ARBA" id="ARBA00023014"/>
    </source>
</evidence>
<dbReference type="PRINTS" id="PR00415">
    <property type="entry name" value="ACONITASE"/>
</dbReference>
<feature type="domain" description="Aconitase/3-isopropylmalate dehydratase large subunit alpha/beta/alpha" evidence="5">
    <location>
        <begin position="64"/>
        <end position="224"/>
    </location>
</feature>
<dbReference type="AlphaFoldDB" id="A0A9X7J1K4"/>
<dbReference type="EMBL" id="PVXL01000067">
    <property type="protein sequence ID" value="PRR69947.1"/>
    <property type="molecule type" value="Genomic_DNA"/>
</dbReference>
<keyword evidence="3" id="KW-0411">Iron-sulfur</keyword>
<dbReference type="GO" id="GO:0004409">
    <property type="term" value="F:homoaconitate hydratase activity"/>
    <property type="evidence" value="ECO:0007669"/>
    <property type="project" value="UniProtKB-EC"/>
</dbReference>
<dbReference type="GO" id="GO:0046872">
    <property type="term" value="F:metal ion binding"/>
    <property type="evidence" value="ECO:0007669"/>
    <property type="project" value="UniProtKB-KW"/>
</dbReference>
<evidence type="ECO:0000256" key="4">
    <source>
        <dbReference type="ARBA" id="ARBA00023239"/>
    </source>
</evidence>
<dbReference type="Pfam" id="PF00330">
    <property type="entry name" value="Aconitase"/>
    <property type="match status" value="2"/>
</dbReference>
<evidence type="ECO:0000259" key="5">
    <source>
        <dbReference type="Pfam" id="PF00330"/>
    </source>
</evidence>
<dbReference type="RefSeq" id="WP_054937545.1">
    <property type="nucleotide sequence ID" value="NZ_PVXL01000067.1"/>
</dbReference>